<name>A0A9Q1QPX4_9CARY</name>
<organism evidence="1 2">
    <name type="scientific">Carnegiea gigantea</name>
    <dbReference type="NCBI Taxonomy" id="171969"/>
    <lineage>
        <taxon>Eukaryota</taxon>
        <taxon>Viridiplantae</taxon>
        <taxon>Streptophyta</taxon>
        <taxon>Embryophyta</taxon>
        <taxon>Tracheophyta</taxon>
        <taxon>Spermatophyta</taxon>
        <taxon>Magnoliopsida</taxon>
        <taxon>eudicotyledons</taxon>
        <taxon>Gunneridae</taxon>
        <taxon>Pentapetalae</taxon>
        <taxon>Caryophyllales</taxon>
        <taxon>Cactineae</taxon>
        <taxon>Cactaceae</taxon>
        <taxon>Cactoideae</taxon>
        <taxon>Echinocereeae</taxon>
        <taxon>Carnegiea</taxon>
    </lineage>
</organism>
<dbReference type="Proteomes" id="UP001153076">
    <property type="component" value="Unassembled WGS sequence"/>
</dbReference>
<evidence type="ECO:0000313" key="1">
    <source>
        <dbReference type="EMBL" id="KAJ8449401.1"/>
    </source>
</evidence>
<evidence type="ECO:0000313" key="2">
    <source>
        <dbReference type="Proteomes" id="UP001153076"/>
    </source>
</evidence>
<reference evidence="1" key="1">
    <citation type="submission" date="2022-04" db="EMBL/GenBank/DDBJ databases">
        <title>Carnegiea gigantea Genome sequencing and assembly v2.</title>
        <authorList>
            <person name="Copetti D."/>
            <person name="Sanderson M.J."/>
            <person name="Burquez A."/>
            <person name="Wojciechowski M.F."/>
        </authorList>
    </citation>
    <scope>NUCLEOTIDE SEQUENCE</scope>
    <source>
        <strain evidence="1">SGP5-SGP5p</strain>
        <tissue evidence="1">Aerial part</tissue>
    </source>
</reference>
<accession>A0A9Q1QPX4</accession>
<gene>
    <name evidence="1" type="ORF">Cgig2_002533</name>
</gene>
<dbReference type="AlphaFoldDB" id="A0A9Q1QPX4"/>
<dbReference type="PANTHER" id="PTHR38925:SF1">
    <property type="entry name" value="PROTEIN, PUTATIVE-RELATED"/>
    <property type="match status" value="1"/>
</dbReference>
<keyword evidence="2" id="KW-1185">Reference proteome</keyword>
<dbReference type="OrthoDB" id="942283at2759"/>
<dbReference type="PANTHER" id="PTHR38925">
    <property type="entry name" value="PROTEIN, PUTATIVE-RELATED"/>
    <property type="match status" value="1"/>
</dbReference>
<protein>
    <submittedName>
        <fullName evidence="1">Uncharacterized protein</fullName>
    </submittedName>
</protein>
<sequence>MGLHLVVLGKLHLLAKSHTTTTPLVASMVVSFVLRVASNIPIIQRICSDLIYSLRLFVFQVTRINQSQAIVGDATGSRWWSRALRSGGGAGSTTQMVASLAWPYLLRVCLSFRVAHQDLVSATRLFLFQLARIITHDHHESPVDQTANNRRRRSRWDRAIRLVGGRLAEARRRVVVTIPYTDVEANLHVFSMISL</sequence>
<dbReference type="EMBL" id="JAKOGI010000022">
    <property type="protein sequence ID" value="KAJ8449401.1"/>
    <property type="molecule type" value="Genomic_DNA"/>
</dbReference>
<comment type="caution">
    <text evidence="1">The sequence shown here is derived from an EMBL/GenBank/DDBJ whole genome shotgun (WGS) entry which is preliminary data.</text>
</comment>
<proteinExistence type="predicted"/>